<dbReference type="EMBL" id="JAOSLC020000003">
    <property type="protein sequence ID" value="MDD7914481.1"/>
    <property type="molecule type" value="Genomic_DNA"/>
</dbReference>
<dbReference type="Proteomes" id="UP001151478">
    <property type="component" value="Unassembled WGS sequence"/>
</dbReference>
<proteinExistence type="predicted"/>
<dbReference type="Gene3D" id="3.40.720.10">
    <property type="entry name" value="Alkaline Phosphatase, subunit A"/>
    <property type="match status" value="1"/>
</dbReference>
<accession>A0ABT5S8P7</accession>
<protein>
    <recommendedName>
        <fullName evidence="3">Sulfatase N-terminal domain-containing protein</fullName>
    </recommendedName>
</protein>
<dbReference type="RefSeq" id="WP_274270341.1">
    <property type="nucleotide sequence ID" value="NZ_JAOSLC020000003.1"/>
</dbReference>
<evidence type="ECO:0000313" key="1">
    <source>
        <dbReference type="EMBL" id="MDD7914481.1"/>
    </source>
</evidence>
<gene>
    <name evidence="1" type="ORF">N5A56_008675</name>
</gene>
<sequence>MITTLVVIVLKFTFSNFSKEEYQNKTYYFITDVIELQIEKSEVNSIKMDGNNEYPFLKPSDATPDVLGSFFNVKEEKPNIVFIVVEGLGSEFVGDRDYSGFTPYLNSIIPESLYWDNFLCNTGRTFGAIPSLIGSLPFGEKGFLEIEDTPTHVSLFSILKRMDIQHHFSQETNLVLIKKLIF</sequence>
<keyword evidence="2" id="KW-1185">Reference proteome</keyword>
<evidence type="ECO:0008006" key="3">
    <source>
        <dbReference type="Google" id="ProtNLM"/>
    </source>
</evidence>
<comment type="caution">
    <text evidence="1">The sequence shown here is derived from an EMBL/GenBank/DDBJ whole genome shotgun (WGS) entry which is preliminary data.</text>
</comment>
<dbReference type="InterPro" id="IPR017850">
    <property type="entry name" value="Alkaline_phosphatase_core_sf"/>
</dbReference>
<dbReference type="SUPFAM" id="SSF53649">
    <property type="entry name" value="Alkaline phosphatase-like"/>
    <property type="match status" value="1"/>
</dbReference>
<organism evidence="1 2">
    <name type="scientific">Polaribacter ponticola</name>
    <dbReference type="NCBI Taxonomy" id="2978475"/>
    <lineage>
        <taxon>Bacteria</taxon>
        <taxon>Pseudomonadati</taxon>
        <taxon>Bacteroidota</taxon>
        <taxon>Flavobacteriia</taxon>
        <taxon>Flavobacteriales</taxon>
        <taxon>Flavobacteriaceae</taxon>
    </lineage>
</organism>
<name>A0ABT5S8P7_9FLAO</name>
<evidence type="ECO:0000313" key="2">
    <source>
        <dbReference type="Proteomes" id="UP001151478"/>
    </source>
</evidence>
<reference evidence="1" key="1">
    <citation type="submission" date="2023-02" db="EMBL/GenBank/DDBJ databases">
        <title>Polaribacter ponticola sp. nov., isolated from seawater.</title>
        <authorList>
            <person name="Baek J.H."/>
            <person name="Kim J.M."/>
            <person name="Choi D.G."/>
            <person name="Jeon C.O."/>
        </authorList>
    </citation>
    <scope>NUCLEOTIDE SEQUENCE</scope>
    <source>
        <strain evidence="1">MSW5</strain>
    </source>
</reference>